<dbReference type="InterPro" id="IPR058705">
    <property type="entry name" value="A_ENA"/>
</dbReference>
<reference evidence="2 3" key="1">
    <citation type="submission" date="2014-12" db="EMBL/GenBank/DDBJ databases">
        <title>Draft genome sequence of Paenibacillus kamchatkensis strain B-2647.</title>
        <authorList>
            <person name="Karlyshev A.V."/>
            <person name="Kudryashova E.B."/>
        </authorList>
    </citation>
    <scope>NUCLEOTIDE SEQUENCE [LARGE SCALE GENOMIC DNA]</scope>
    <source>
        <strain evidence="2 3">VKM B-2647</strain>
    </source>
</reference>
<feature type="compositionally biased region" description="Gly residues" evidence="1">
    <location>
        <begin position="94"/>
        <end position="121"/>
    </location>
</feature>
<name>A0ABR5ACH7_9BACL</name>
<sequence>MSREHSLRKILHSVTRFQEEVADILGAKATEAEKVRNWITLHMLPHETDDYEERLKLTMGIHDQMIEVIDGLTRMESSLGQHLKVLIGQEEPGGQDGPEGIGPPHGQGGGAAMYGGGMGGK</sequence>
<accession>A0ABR5ACH7</accession>
<comment type="caution">
    <text evidence="2">The sequence shown here is derived from an EMBL/GenBank/DDBJ whole genome shotgun (WGS) entry which is preliminary data.</text>
</comment>
<organism evidence="2 3">
    <name type="scientific">Gordoniibacillus kamchatkensis</name>
    <dbReference type="NCBI Taxonomy" id="1590651"/>
    <lineage>
        <taxon>Bacteria</taxon>
        <taxon>Bacillati</taxon>
        <taxon>Bacillota</taxon>
        <taxon>Bacilli</taxon>
        <taxon>Bacillales</taxon>
        <taxon>Paenibacillaceae</taxon>
        <taxon>Gordoniibacillus</taxon>
    </lineage>
</organism>
<keyword evidence="3" id="KW-1185">Reference proteome</keyword>
<evidence type="ECO:0000313" key="2">
    <source>
        <dbReference type="EMBL" id="KIL38760.1"/>
    </source>
</evidence>
<gene>
    <name evidence="2" type="ORF">SD70_24470</name>
</gene>
<protein>
    <recommendedName>
        <fullName evidence="4">Restriction endonuclease subunit S</fullName>
    </recommendedName>
</protein>
<dbReference type="EMBL" id="JXAK01000052">
    <property type="protein sequence ID" value="KIL38760.1"/>
    <property type="molecule type" value="Genomic_DNA"/>
</dbReference>
<evidence type="ECO:0000256" key="1">
    <source>
        <dbReference type="SAM" id="MobiDB-lite"/>
    </source>
</evidence>
<dbReference type="RefSeq" id="WP_041050545.1">
    <property type="nucleotide sequence ID" value="NZ_JXAK01000052.1"/>
</dbReference>
<dbReference type="Pfam" id="PF26595">
    <property type="entry name" value="A_ENA"/>
    <property type="match status" value="1"/>
</dbReference>
<evidence type="ECO:0008006" key="4">
    <source>
        <dbReference type="Google" id="ProtNLM"/>
    </source>
</evidence>
<evidence type="ECO:0000313" key="3">
    <source>
        <dbReference type="Proteomes" id="UP000031967"/>
    </source>
</evidence>
<feature type="region of interest" description="Disordered" evidence="1">
    <location>
        <begin position="89"/>
        <end position="121"/>
    </location>
</feature>
<proteinExistence type="predicted"/>
<dbReference type="Proteomes" id="UP000031967">
    <property type="component" value="Unassembled WGS sequence"/>
</dbReference>